<evidence type="ECO:0000256" key="4">
    <source>
        <dbReference type="ARBA" id="ARBA00022656"/>
    </source>
</evidence>
<keyword evidence="4 9" id="KW-0800">Toxin</keyword>
<dbReference type="SUPFAM" id="SSF56371">
    <property type="entry name" value="Ribosome inactivating proteins (RIP)"/>
    <property type="match status" value="1"/>
</dbReference>
<evidence type="ECO:0000256" key="10">
    <source>
        <dbReference type="SAM" id="Coils"/>
    </source>
</evidence>
<evidence type="ECO:0000256" key="8">
    <source>
        <dbReference type="ARBA" id="ARBA00030788"/>
    </source>
</evidence>
<evidence type="ECO:0000313" key="12">
    <source>
        <dbReference type="EMBL" id="KZM81448.1"/>
    </source>
</evidence>
<dbReference type="Pfam" id="PF00161">
    <property type="entry name" value="RIP"/>
    <property type="match status" value="1"/>
</dbReference>
<dbReference type="EC" id="3.2.2.22" evidence="3"/>
<feature type="compositionally biased region" description="Basic and acidic residues" evidence="11">
    <location>
        <begin position="140"/>
        <end position="154"/>
    </location>
</feature>
<gene>
    <name evidence="12" type="ORF">DCAR_029061</name>
    <name evidence="13" type="ORF">DCAR_0933399</name>
</gene>
<dbReference type="InterPro" id="IPR016138">
    <property type="entry name" value="Ribosome_inactivat_prot_sub1"/>
</dbReference>
<dbReference type="GO" id="GO:0006952">
    <property type="term" value="P:defense response"/>
    <property type="evidence" value="ECO:0007669"/>
    <property type="project" value="UniProtKB-KW"/>
</dbReference>
<evidence type="ECO:0000256" key="9">
    <source>
        <dbReference type="RuleBase" id="RU004915"/>
    </source>
</evidence>
<organism evidence="12">
    <name type="scientific">Daucus carota subsp. sativus</name>
    <name type="common">Carrot</name>
    <dbReference type="NCBI Taxonomy" id="79200"/>
    <lineage>
        <taxon>Eukaryota</taxon>
        <taxon>Viridiplantae</taxon>
        <taxon>Streptophyta</taxon>
        <taxon>Embryophyta</taxon>
        <taxon>Tracheophyta</taxon>
        <taxon>Spermatophyta</taxon>
        <taxon>Magnoliopsida</taxon>
        <taxon>eudicotyledons</taxon>
        <taxon>Gunneridae</taxon>
        <taxon>Pentapetalae</taxon>
        <taxon>asterids</taxon>
        <taxon>campanulids</taxon>
        <taxon>Apiales</taxon>
        <taxon>Apiaceae</taxon>
        <taxon>Apioideae</taxon>
        <taxon>Scandiceae</taxon>
        <taxon>Daucinae</taxon>
        <taxon>Daucus</taxon>
        <taxon>Daucus sect. Daucus</taxon>
    </lineage>
</organism>
<dbReference type="GO" id="GO:0090729">
    <property type="term" value="F:toxin activity"/>
    <property type="evidence" value="ECO:0007669"/>
    <property type="project" value="UniProtKB-KW"/>
</dbReference>
<evidence type="ECO:0000256" key="3">
    <source>
        <dbReference type="ARBA" id="ARBA00012001"/>
    </source>
</evidence>
<dbReference type="PANTHER" id="PTHR33453">
    <property type="match status" value="1"/>
</dbReference>
<dbReference type="EMBL" id="LNRQ01000009">
    <property type="protein sequence ID" value="KZM81448.1"/>
    <property type="molecule type" value="Genomic_DNA"/>
</dbReference>
<evidence type="ECO:0000256" key="11">
    <source>
        <dbReference type="SAM" id="MobiDB-lite"/>
    </source>
</evidence>
<dbReference type="InterPro" id="IPR001574">
    <property type="entry name" value="Ribosome_inactivat_prot"/>
</dbReference>
<feature type="region of interest" description="Disordered" evidence="11">
    <location>
        <begin position="202"/>
        <end position="222"/>
    </location>
</feature>
<keyword evidence="7 9" id="KW-0652">Protein synthesis inhibitor</keyword>
<evidence type="ECO:0000313" key="13">
    <source>
        <dbReference type="EMBL" id="WOH13886.1"/>
    </source>
</evidence>
<accession>A0A175YE47</accession>
<dbReference type="AlphaFoldDB" id="A0A175YE47"/>
<dbReference type="Proteomes" id="UP000077755">
    <property type="component" value="Chromosome 9"/>
</dbReference>
<evidence type="ECO:0000256" key="7">
    <source>
        <dbReference type="ARBA" id="ARBA00023193"/>
    </source>
</evidence>
<dbReference type="GO" id="GO:0030598">
    <property type="term" value="F:rRNA N-glycosylase activity"/>
    <property type="evidence" value="ECO:0007669"/>
    <property type="project" value="UniProtKB-EC"/>
</dbReference>
<sequence>MTKTHSPPTVVLSDEDKQHILDLSKDDGDEYGKFIKSIIDEFKPLNPNRKLSGTRESKTLEDIEDKIKSCLGVESIVTEVIDDNLGKVSVVETLIEGNISSAEKFFQVKLTYEQYDLHILIHKSSLYLVGYRREYKPKKEEATVNKDDKGKIDDNAESNDDETEIDDNAECWIILSEEKDVKTTAAAVEYLKQFQTSFTLKTGDKPKDIPERKAEQEKKLKEKANAKTEAQLKDELLQRIELIKLLEKEIPEEDESTRGLKKGLAGNLKEKCCQLQQMNGKIEELKMEIEKLDKGIISLYSAVTVAEDLYQFCDDLNKISTTLGELLQHFGTGATYSVANEEIKKIDVNRQALIDAFEHLTQYPFDEDDHKDLAKHITHLVVMICEATRFIPIADHIKKCYTSTSNTKLSDDDVALINMWSNLSGIIKRGWTYKGERESRLAKLVKCVAVMKAHNSFEE</sequence>
<evidence type="ECO:0000256" key="5">
    <source>
        <dbReference type="ARBA" id="ARBA00022801"/>
    </source>
</evidence>
<evidence type="ECO:0000256" key="1">
    <source>
        <dbReference type="ARBA" id="ARBA00000237"/>
    </source>
</evidence>
<reference evidence="13" key="2">
    <citation type="submission" date="2022-03" db="EMBL/GenBank/DDBJ databases">
        <title>Draft title - Genomic analysis of global carrot germplasm unveils the trajectory of domestication and the origin of high carotenoid orange carrot.</title>
        <authorList>
            <person name="Iorizzo M."/>
            <person name="Ellison S."/>
            <person name="Senalik D."/>
            <person name="Macko-Podgorni A."/>
            <person name="Grzebelus D."/>
            <person name="Bostan H."/>
            <person name="Rolling W."/>
            <person name="Curaba J."/>
            <person name="Simon P."/>
        </authorList>
    </citation>
    <scope>NUCLEOTIDE SEQUENCE</scope>
    <source>
        <tissue evidence="13">Leaf</tissue>
    </source>
</reference>
<feature type="region of interest" description="Disordered" evidence="11">
    <location>
        <begin position="140"/>
        <end position="163"/>
    </location>
</feature>
<proteinExistence type="inferred from homology"/>
<dbReference type="PANTHER" id="PTHR33453:SF9">
    <property type="entry name" value="ALBUMIN B-32"/>
    <property type="match status" value="1"/>
</dbReference>
<name>A0A175YE47_DAUCS</name>
<evidence type="ECO:0000313" key="14">
    <source>
        <dbReference type="Proteomes" id="UP000077755"/>
    </source>
</evidence>
<keyword evidence="5 9" id="KW-0378">Hydrolase</keyword>
<evidence type="ECO:0000256" key="2">
    <source>
        <dbReference type="ARBA" id="ARBA00008544"/>
    </source>
</evidence>
<keyword evidence="14" id="KW-1185">Reference proteome</keyword>
<comment type="catalytic activity">
    <reaction evidence="1 9">
        <text>Endohydrolysis of the N-glycosidic bond at one specific adenosine on the 28S rRNA.</text>
        <dbReference type="EC" id="3.2.2.22"/>
    </reaction>
</comment>
<protein>
    <recommendedName>
        <fullName evidence="3">rRNA N-glycosylase</fullName>
        <ecNumber evidence="3">3.2.2.22</ecNumber>
    </recommendedName>
    <alternativeName>
        <fullName evidence="8">rRNA N-glycosidase</fullName>
    </alternativeName>
</protein>
<dbReference type="InterPro" id="IPR036041">
    <property type="entry name" value="Ribosome-inact_prot_sf"/>
</dbReference>
<evidence type="ECO:0000256" key="6">
    <source>
        <dbReference type="ARBA" id="ARBA00022821"/>
    </source>
</evidence>
<dbReference type="EMBL" id="CP093351">
    <property type="protein sequence ID" value="WOH13886.1"/>
    <property type="molecule type" value="Genomic_DNA"/>
</dbReference>
<keyword evidence="6 9" id="KW-0611">Plant defense</keyword>
<feature type="coiled-coil region" evidence="10">
    <location>
        <begin position="268"/>
        <end position="295"/>
    </location>
</feature>
<dbReference type="Gramene" id="KZM81448">
    <property type="protein sequence ID" value="KZM81448"/>
    <property type="gene ID" value="DCAR_029061"/>
</dbReference>
<keyword evidence="10" id="KW-0175">Coiled coil</keyword>
<dbReference type="Gene3D" id="3.40.420.10">
    <property type="entry name" value="Ricin (A subunit), domain 1"/>
    <property type="match status" value="2"/>
</dbReference>
<comment type="similarity">
    <text evidence="2">Belongs to the ribosome-inactivating protein family. Type 1 RIP subfamily.</text>
</comment>
<reference evidence="12" key="1">
    <citation type="journal article" date="2016" name="Nat. Genet.">
        <title>A high-quality carrot genome assembly provides new insights into carotenoid accumulation and asterid genome evolution.</title>
        <authorList>
            <person name="Iorizzo M."/>
            <person name="Ellison S."/>
            <person name="Senalik D."/>
            <person name="Zeng P."/>
            <person name="Satapoomin P."/>
            <person name="Huang J."/>
            <person name="Bowman M."/>
            <person name="Iovene M."/>
            <person name="Sanseverino W."/>
            <person name="Cavagnaro P."/>
            <person name="Yildiz M."/>
            <person name="Macko-Podgorni A."/>
            <person name="Moranska E."/>
            <person name="Grzebelus E."/>
            <person name="Grzebelus D."/>
            <person name="Ashrafi H."/>
            <person name="Zheng Z."/>
            <person name="Cheng S."/>
            <person name="Spooner D."/>
            <person name="Van Deynze A."/>
            <person name="Simon P."/>
        </authorList>
    </citation>
    <scope>NUCLEOTIDE SEQUENCE [LARGE SCALE GENOMIC DNA]</scope>
    <source>
        <tissue evidence="12">Leaf</tissue>
    </source>
</reference>
<dbReference type="GO" id="GO:0017148">
    <property type="term" value="P:negative regulation of translation"/>
    <property type="evidence" value="ECO:0007669"/>
    <property type="project" value="UniProtKB-KW"/>
</dbReference>